<feature type="domain" description="Methyltransferase FkbM" evidence="1">
    <location>
        <begin position="61"/>
        <end position="219"/>
    </location>
</feature>
<accession>A0A4R7I170</accession>
<dbReference type="EMBL" id="SOAU01000001">
    <property type="protein sequence ID" value="TDT17302.1"/>
    <property type="molecule type" value="Genomic_DNA"/>
</dbReference>
<proteinExistence type="predicted"/>
<dbReference type="SUPFAM" id="SSF53335">
    <property type="entry name" value="S-adenosyl-L-methionine-dependent methyltransferases"/>
    <property type="match status" value="1"/>
</dbReference>
<evidence type="ECO:0000313" key="2">
    <source>
        <dbReference type="EMBL" id="TDT17302.1"/>
    </source>
</evidence>
<gene>
    <name evidence="2" type="ORF">BDK89_2910</name>
</gene>
<dbReference type="InterPro" id="IPR029063">
    <property type="entry name" value="SAM-dependent_MTases_sf"/>
</dbReference>
<dbReference type="Proteomes" id="UP000294558">
    <property type="component" value="Unassembled WGS sequence"/>
</dbReference>
<name>A0A4R7I170_9ACTN</name>
<dbReference type="GO" id="GO:0008168">
    <property type="term" value="F:methyltransferase activity"/>
    <property type="evidence" value="ECO:0007669"/>
    <property type="project" value="UniProtKB-KW"/>
</dbReference>
<dbReference type="NCBIfam" id="TIGR01444">
    <property type="entry name" value="fkbM_fam"/>
    <property type="match status" value="1"/>
</dbReference>
<dbReference type="GO" id="GO:0032259">
    <property type="term" value="P:methylation"/>
    <property type="evidence" value="ECO:0007669"/>
    <property type="project" value="UniProtKB-KW"/>
</dbReference>
<evidence type="ECO:0000313" key="3">
    <source>
        <dbReference type="Proteomes" id="UP000294558"/>
    </source>
</evidence>
<dbReference type="Gene3D" id="3.40.50.150">
    <property type="entry name" value="Vaccinia Virus protein VP39"/>
    <property type="match status" value="1"/>
</dbReference>
<dbReference type="AlphaFoldDB" id="A0A4R7I170"/>
<keyword evidence="2" id="KW-0808">Transferase</keyword>
<comment type="caution">
    <text evidence="2">The sequence shown here is derived from an EMBL/GenBank/DDBJ whole genome shotgun (WGS) entry which is preliminary data.</text>
</comment>
<dbReference type="Pfam" id="PF05050">
    <property type="entry name" value="Methyltransf_21"/>
    <property type="match status" value="1"/>
</dbReference>
<dbReference type="OrthoDB" id="4290958at2"/>
<dbReference type="RefSeq" id="WP_133869599.1">
    <property type="nucleotide sequence ID" value="NZ_SOAU01000001.1"/>
</dbReference>
<dbReference type="PANTHER" id="PTHR34203">
    <property type="entry name" value="METHYLTRANSFERASE, FKBM FAMILY PROTEIN"/>
    <property type="match status" value="1"/>
</dbReference>
<reference evidence="2 3" key="1">
    <citation type="submission" date="2019-03" db="EMBL/GenBank/DDBJ databases">
        <title>Sequencing the genomes of 1000 actinobacteria strains.</title>
        <authorList>
            <person name="Klenk H.-P."/>
        </authorList>
    </citation>
    <scope>NUCLEOTIDE SEQUENCE [LARGE SCALE GENOMIC DNA]</scope>
    <source>
        <strain evidence="2 3">DSM 18936</strain>
    </source>
</reference>
<sequence length="310" mass="34395">MSYRVPLPPGGRCSTLDLIEPHSTAVQRYIRRHGLGNYEPSTVAAVLALVERHDPGFVFFDIGANMGLYGSLAASMFAPAAVHCFEPTPLTAEVASEIALRNRLPVEVHQTALSDHDGEAELFLSPVSDASNSLVAGFRDTDRSVTVPTLRMDSFVEEQGIVPHLMKLDVETHERAVLDGARATIERARPSVVIEVLRRKGRDHGVEIQEFFDGLGYSYYELSADPTWEARSDIRGSGTTDRDWLLAPSPLDRDFADRWSHWSRELKRCDSSTNPRPPVVASVRAAQRRGGWSEVAATAARYLRSVRRND</sequence>
<dbReference type="InterPro" id="IPR006342">
    <property type="entry name" value="FkbM_mtfrase"/>
</dbReference>
<organism evidence="2 3">
    <name type="scientific">Ilumatobacter fluminis</name>
    <dbReference type="NCBI Taxonomy" id="467091"/>
    <lineage>
        <taxon>Bacteria</taxon>
        <taxon>Bacillati</taxon>
        <taxon>Actinomycetota</taxon>
        <taxon>Acidimicrobiia</taxon>
        <taxon>Acidimicrobiales</taxon>
        <taxon>Ilumatobacteraceae</taxon>
        <taxon>Ilumatobacter</taxon>
    </lineage>
</organism>
<dbReference type="InterPro" id="IPR052514">
    <property type="entry name" value="SAM-dependent_MTase"/>
</dbReference>
<evidence type="ECO:0000259" key="1">
    <source>
        <dbReference type="Pfam" id="PF05050"/>
    </source>
</evidence>
<keyword evidence="3" id="KW-1185">Reference proteome</keyword>
<protein>
    <submittedName>
        <fullName evidence="2">FkbM family methyltransferase</fullName>
    </submittedName>
</protein>
<keyword evidence="2" id="KW-0489">Methyltransferase</keyword>
<dbReference type="PANTHER" id="PTHR34203:SF15">
    <property type="entry name" value="SLL1173 PROTEIN"/>
    <property type="match status" value="1"/>
</dbReference>